<dbReference type="InterPro" id="IPR037241">
    <property type="entry name" value="E2F-DP_heterodim"/>
</dbReference>
<dbReference type="PIRSF" id="PIRSF009404">
    <property type="entry name" value="Transcription_factor_DP"/>
    <property type="match status" value="1"/>
</dbReference>
<evidence type="ECO:0000313" key="18">
    <source>
        <dbReference type="Proteomes" id="UP000028999"/>
    </source>
</evidence>
<dbReference type="EMBL" id="HG994366">
    <property type="protein sequence ID" value="CAF1878215.1"/>
    <property type="molecule type" value="Genomic_DNA"/>
</dbReference>
<comment type="function">
    <text evidence="11">Involved in the regulation of the G1/S transition. Increases the DNA binding activity of E2F proteins after heterodimerization.</text>
</comment>
<evidence type="ECO:0000256" key="4">
    <source>
        <dbReference type="ARBA" id="ARBA00022490"/>
    </source>
</evidence>
<keyword evidence="8 11" id="KW-0804">Transcription</keyword>
<reference evidence="16" key="3">
    <citation type="submission" date="2021-01" db="EMBL/GenBank/DDBJ databases">
        <authorList>
            <consortium name="Genoscope - CEA"/>
            <person name="William W."/>
        </authorList>
    </citation>
    <scope>NUCLEOTIDE SEQUENCE</scope>
</reference>
<evidence type="ECO:0000256" key="7">
    <source>
        <dbReference type="ARBA" id="ARBA00023125"/>
    </source>
</evidence>
<reference evidence="17" key="2">
    <citation type="submission" date="2014-06" db="EMBL/GenBank/DDBJ databases">
        <authorList>
            <person name="Genoscope - CEA"/>
        </authorList>
    </citation>
    <scope>NUCLEOTIDE SEQUENCE</scope>
</reference>
<evidence type="ECO:0000256" key="13">
    <source>
        <dbReference type="SAM" id="MobiDB-lite"/>
    </source>
</evidence>
<keyword evidence="5 11" id="KW-0805">Transcription regulation</keyword>
<evidence type="ECO:0000259" key="14">
    <source>
        <dbReference type="SMART" id="SM01138"/>
    </source>
</evidence>
<dbReference type="GO" id="GO:0000981">
    <property type="term" value="F:DNA-binding transcription factor activity, RNA polymerase II-specific"/>
    <property type="evidence" value="ECO:0000318"/>
    <property type="project" value="GO_Central"/>
</dbReference>
<keyword evidence="9 11" id="KW-0539">Nucleus</keyword>
<comment type="similarity">
    <text evidence="3 11 12">Belongs to the E2F/DP family.</text>
</comment>
<evidence type="ECO:0000256" key="6">
    <source>
        <dbReference type="ARBA" id="ARBA00023054"/>
    </source>
</evidence>
<dbReference type="PANTHER" id="PTHR12548">
    <property type="entry name" value="TRANSCRIPTION FACTOR DP"/>
    <property type="match status" value="1"/>
</dbReference>
<evidence type="ECO:0000256" key="12">
    <source>
        <dbReference type="RuleBase" id="RU003796"/>
    </source>
</evidence>
<dbReference type="FunFam" id="1.10.10.10:FF:000187">
    <property type="entry name" value="Transcription factor-like protein DPB"/>
    <property type="match status" value="1"/>
</dbReference>
<gene>
    <name evidence="17" type="primary">BnaC02g03120D</name>
    <name evidence="16" type="ORF">DARMORV10_C02P01050.1</name>
    <name evidence="17" type="ORF">GSBRNA2T00080030001</name>
</gene>
<dbReference type="InterPro" id="IPR038168">
    <property type="entry name" value="TF_DP_C_sf"/>
</dbReference>
<protein>
    <submittedName>
        <fullName evidence="16">(rape) hypothetical protein</fullName>
    </submittedName>
    <submittedName>
        <fullName evidence="17">BnaC02g03120D protein</fullName>
    </submittedName>
</protein>
<dbReference type="GO" id="GO:0005634">
    <property type="term" value="C:nucleus"/>
    <property type="evidence" value="ECO:0000318"/>
    <property type="project" value="GO_Central"/>
</dbReference>
<feature type="region of interest" description="Disordered" evidence="13">
    <location>
        <begin position="1"/>
        <end position="33"/>
    </location>
</feature>
<keyword evidence="6" id="KW-0175">Coiled coil</keyword>
<evidence type="ECO:0000256" key="5">
    <source>
        <dbReference type="ARBA" id="ARBA00023015"/>
    </source>
</evidence>
<dbReference type="Pfam" id="PF02319">
    <property type="entry name" value="WHD_E2F_TDP"/>
    <property type="match status" value="1"/>
</dbReference>
<dbReference type="STRING" id="3708.A0A078I0E9"/>
<feature type="compositionally biased region" description="Polar residues" evidence="13">
    <location>
        <begin position="280"/>
        <end position="298"/>
    </location>
</feature>
<dbReference type="InterPro" id="IPR036390">
    <property type="entry name" value="WH_DNA-bd_sf"/>
</dbReference>
<dbReference type="OMA" id="MDIICKD"/>
<evidence type="ECO:0000256" key="9">
    <source>
        <dbReference type="ARBA" id="ARBA00023242"/>
    </source>
</evidence>
<proteinExistence type="inferred from homology"/>
<dbReference type="Gene3D" id="1.20.140.80">
    <property type="entry name" value="Transcription factor DP"/>
    <property type="match status" value="1"/>
</dbReference>
<dbReference type="InterPro" id="IPR003316">
    <property type="entry name" value="E2F_WHTH_DNA-bd_dom"/>
</dbReference>
<feature type="region of interest" description="Disordered" evidence="13">
    <location>
        <begin position="50"/>
        <end position="82"/>
    </location>
</feature>
<dbReference type="AlphaFoldDB" id="A0A078I0E9"/>
<feature type="region of interest" description="Disordered" evidence="13">
    <location>
        <begin position="275"/>
        <end position="345"/>
    </location>
</feature>
<dbReference type="InterPro" id="IPR036388">
    <property type="entry name" value="WH-like_DNA-bd_sf"/>
</dbReference>
<accession>A0A078I0E9</accession>
<dbReference type="Proteomes" id="UP001295469">
    <property type="component" value="Chromosome C02"/>
</dbReference>
<dbReference type="Pfam" id="PF08781">
    <property type="entry name" value="DP"/>
    <property type="match status" value="1"/>
</dbReference>
<evidence type="ECO:0000313" key="16">
    <source>
        <dbReference type="EMBL" id="CAF1878215.1"/>
    </source>
</evidence>
<feature type="compositionally biased region" description="Polar residues" evidence="13">
    <location>
        <begin position="320"/>
        <end position="339"/>
    </location>
</feature>
<dbReference type="GO" id="GO:0051726">
    <property type="term" value="P:regulation of cell cycle"/>
    <property type="evidence" value="ECO:0007669"/>
    <property type="project" value="InterPro"/>
</dbReference>
<name>A0A078I0E9_BRANA</name>
<keyword evidence="10" id="KW-0131">Cell cycle</keyword>
<evidence type="ECO:0000256" key="2">
    <source>
        <dbReference type="ARBA" id="ARBA00004496"/>
    </source>
</evidence>
<dbReference type="CDD" id="cd14458">
    <property type="entry name" value="DP_DD"/>
    <property type="match status" value="1"/>
</dbReference>
<dbReference type="SMART" id="SM01372">
    <property type="entry name" value="E2F_TDP"/>
    <property type="match status" value="1"/>
</dbReference>
<keyword evidence="18" id="KW-1185">Reference proteome</keyword>
<dbReference type="SUPFAM" id="SSF46785">
    <property type="entry name" value="Winged helix' DNA-binding domain"/>
    <property type="match status" value="1"/>
</dbReference>
<evidence type="ECO:0000313" key="17">
    <source>
        <dbReference type="EMBL" id="CDY44365.1"/>
    </source>
</evidence>
<feature type="compositionally biased region" description="Basic residues" evidence="13">
    <location>
        <begin position="59"/>
        <end position="68"/>
    </location>
</feature>
<dbReference type="SMART" id="SM01138">
    <property type="entry name" value="DP"/>
    <property type="match status" value="1"/>
</dbReference>
<feature type="domain" description="E2F/DP family winged-helix DNA-binding" evidence="15">
    <location>
        <begin position="75"/>
        <end position="159"/>
    </location>
</feature>
<feature type="domain" description="Transcription factor DP C-terminal" evidence="14">
    <location>
        <begin position="170"/>
        <end position="322"/>
    </location>
</feature>
<dbReference type="SMR" id="A0A078I0E9"/>
<evidence type="ECO:0000256" key="10">
    <source>
        <dbReference type="ARBA" id="ARBA00023306"/>
    </source>
</evidence>
<dbReference type="Proteomes" id="UP000028999">
    <property type="component" value="Unassembled WGS sequence"/>
</dbReference>
<evidence type="ECO:0000256" key="3">
    <source>
        <dbReference type="ARBA" id="ARBA00010940"/>
    </source>
</evidence>
<dbReference type="Gene3D" id="1.10.10.10">
    <property type="entry name" value="Winged helix-like DNA-binding domain superfamily/Winged helix DNA-binding domain"/>
    <property type="match status" value="1"/>
</dbReference>
<reference evidence="17 18" key="1">
    <citation type="journal article" date="2014" name="Science">
        <title>Plant genetics. Early allopolyploid evolution in the post-Neolithic Brassica napus oilseed genome.</title>
        <authorList>
            <person name="Chalhoub B."/>
            <person name="Denoeud F."/>
            <person name="Liu S."/>
            <person name="Parkin I.A."/>
            <person name="Tang H."/>
            <person name="Wang X."/>
            <person name="Chiquet J."/>
            <person name="Belcram H."/>
            <person name="Tong C."/>
            <person name="Samans B."/>
            <person name="Correa M."/>
            <person name="Da Silva C."/>
            <person name="Just J."/>
            <person name="Falentin C."/>
            <person name="Koh C.S."/>
            <person name="Le Clainche I."/>
            <person name="Bernard M."/>
            <person name="Bento P."/>
            <person name="Noel B."/>
            <person name="Labadie K."/>
            <person name="Alberti A."/>
            <person name="Charles M."/>
            <person name="Arnaud D."/>
            <person name="Guo H."/>
            <person name="Daviaud C."/>
            <person name="Alamery S."/>
            <person name="Jabbari K."/>
            <person name="Zhao M."/>
            <person name="Edger P.P."/>
            <person name="Chelaifa H."/>
            <person name="Tack D."/>
            <person name="Lassalle G."/>
            <person name="Mestiri I."/>
            <person name="Schnel N."/>
            <person name="Le Paslier M.C."/>
            <person name="Fan G."/>
            <person name="Renault V."/>
            <person name="Bayer P.E."/>
            <person name="Golicz A.A."/>
            <person name="Manoli S."/>
            <person name="Lee T.H."/>
            <person name="Thi V.H."/>
            <person name="Chalabi S."/>
            <person name="Hu Q."/>
            <person name="Fan C."/>
            <person name="Tollenaere R."/>
            <person name="Lu Y."/>
            <person name="Battail C."/>
            <person name="Shen J."/>
            <person name="Sidebottom C.H."/>
            <person name="Wang X."/>
            <person name="Canaguier A."/>
            <person name="Chauveau A."/>
            <person name="Berard A."/>
            <person name="Deniot G."/>
            <person name="Guan M."/>
            <person name="Liu Z."/>
            <person name="Sun F."/>
            <person name="Lim Y.P."/>
            <person name="Lyons E."/>
            <person name="Town C.D."/>
            <person name="Bancroft I."/>
            <person name="Wang X."/>
            <person name="Meng J."/>
            <person name="Ma J."/>
            <person name="Pires J.C."/>
            <person name="King G.J."/>
            <person name="Brunel D."/>
            <person name="Delourme R."/>
            <person name="Renard M."/>
            <person name="Aury J.M."/>
            <person name="Adams K.L."/>
            <person name="Batley J."/>
            <person name="Snowdon R.J."/>
            <person name="Tost J."/>
            <person name="Edwards D."/>
            <person name="Zhou Y."/>
            <person name="Hua W."/>
            <person name="Sharpe A.G."/>
            <person name="Paterson A.H."/>
            <person name="Guan C."/>
            <person name="Wincker P."/>
        </authorList>
    </citation>
    <scope>NUCLEOTIDE SEQUENCE [LARGE SCALE GENOMIC DNA]</scope>
    <source>
        <strain evidence="18">cv. Darmor-bzh</strain>
    </source>
</reference>
<dbReference type="InterPro" id="IPR015648">
    <property type="entry name" value="Transcrpt_fac_DP"/>
</dbReference>
<comment type="subcellular location">
    <subcellularLocation>
        <location evidence="2">Cytoplasm</location>
    </subcellularLocation>
    <subcellularLocation>
        <location evidence="1 11 12">Nucleus</location>
    </subcellularLocation>
</comment>
<sequence>MTTTTTTGSNSNHNNNPSTSGSVGSPSTTVATTSASDSAFIQLNSLDIQGDDAASQGSGKKKKKKRGQRASGPDKTGRGLRQFSMKVCEKVESKGRTTYNEVADELVAEFALPNNDGTSLPDQQQYDEKNIRRRVYDALNVLMAMDIICKDKKEIQWRGLPRKGLALFVCLCSKAERLSLRNRIEKKTAYSKELEEQYVGLQNLIRRNEHLYSSENAPSGGVTLPFILVQTRPHATVEVEISEDMQLVHFDFNSTPFELHDDTFVLKTMKFCDQPPRLNNGHSNNHQKTSQEGPSSTYPTPPMHQSHPQPPQHQLHSQPVTNNNHVASSPVTSQGSIKSSVKPEN</sequence>
<dbReference type="PANTHER" id="PTHR12548:SF9">
    <property type="entry name" value="TRANSCRIPTION FACTOR DP"/>
    <property type="match status" value="1"/>
</dbReference>
<dbReference type="EMBL" id="LK032587">
    <property type="protein sequence ID" value="CDY44365.1"/>
    <property type="molecule type" value="Genomic_DNA"/>
</dbReference>
<evidence type="ECO:0000256" key="8">
    <source>
        <dbReference type="ARBA" id="ARBA00023163"/>
    </source>
</evidence>
<dbReference type="PaxDb" id="3708-A0A078I0E9"/>
<dbReference type="Gramene" id="CDY44365">
    <property type="protein sequence ID" value="CDY44365"/>
    <property type="gene ID" value="GSBRNA2T00080030001"/>
</dbReference>
<dbReference type="SUPFAM" id="SSF144074">
    <property type="entry name" value="E2F-DP heterodimerization region"/>
    <property type="match status" value="1"/>
</dbReference>
<dbReference type="FunFam" id="1.20.140.80:FF:000002">
    <property type="entry name" value="Transcription factor-like protein DPB"/>
    <property type="match status" value="1"/>
</dbReference>
<dbReference type="GO" id="GO:0006357">
    <property type="term" value="P:regulation of transcription by RNA polymerase II"/>
    <property type="evidence" value="ECO:0000318"/>
    <property type="project" value="GO_Central"/>
</dbReference>
<dbReference type="GO" id="GO:0003677">
    <property type="term" value="F:DNA binding"/>
    <property type="evidence" value="ECO:0007669"/>
    <property type="project" value="UniProtKB-UniRule"/>
</dbReference>
<dbReference type="GO" id="GO:0005737">
    <property type="term" value="C:cytoplasm"/>
    <property type="evidence" value="ECO:0007669"/>
    <property type="project" value="UniProtKB-SubCell"/>
</dbReference>
<keyword evidence="4" id="KW-0963">Cytoplasm</keyword>
<organism evidence="17 18">
    <name type="scientific">Brassica napus</name>
    <name type="common">Rape</name>
    <dbReference type="NCBI Taxonomy" id="3708"/>
    <lineage>
        <taxon>Eukaryota</taxon>
        <taxon>Viridiplantae</taxon>
        <taxon>Streptophyta</taxon>
        <taxon>Embryophyta</taxon>
        <taxon>Tracheophyta</taxon>
        <taxon>Spermatophyta</taxon>
        <taxon>Magnoliopsida</taxon>
        <taxon>eudicotyledons</taxon>
        <taxon>Gunneridae</taxon>
        <taxon>Pentapetalae</taxon>
        <taxon>rosids</taxon>
        <taxon>malvids</taxon>
        <taxon>Brassicales</taxon>
        <taxon>Brassicaceae</taxon>
        <taxon>Brassiceae</taxon>
        <taxon>Brassica</taxon>
    </lineage>
</organism>
<dbReference type="GO" id="GO:0070176">
    <property type="term" value="C:DRM complex"/>
    <property type="evidence" value="ECO:0007669"/>
    <property type="project" value="UniProtKB-ARBA"/>
</dbReference>
<keyword evidence="7 11" id="KW-0238">DNA-binding</keyword>
<feature type="compositionally biased region" description="Low complexity" evidence="13">
    <location>
        <begin position="303"/>
        <end position="319"/>
    </location>
</feature>
<dbReference type="InterPro" id="IPR014889">
    <property type="entry name" value="Transc_factor_DP_C"/>
</dbReference>
<evidence type="ECO:0000256" key="1">
    <source>
        <dbReference type="ARBA" id="ARBA00004123"/>
    </source>
</evidence>
<evidence type="ECO:0000259" key="15">
    <source>
        <dbReference type="SMART" id="SM01372"/>
    </source>
</evidence>
<evidence type="ECO:0000256" key="11">
    <source>
        <dbReference type="PIRNR" id="PIRNR009404"/>
    </source>
</evidence>